<comment type="caution">
    <text evidence="7">The sequence shown here is derived from an EMBL/GenBank/DDBJ whole genome shotgun (WGS) entry which is preliminary data.</text>
</comment>
<feature type="domain" description="JAB" evidence="6">
    <location>
        <begin position="30"/>
        <end position="144"/>
    </location>
</feature>
<evidence type="ECO:0000256" key="2">
    <source>
        <dbReference type="ARBA" id="ARBA00022723"/>
    </source>
</evidence>
<organism evidence="7 8">
    <name type="scientific">Corallococcus terminator</name>
    <dbReference type="NCBI Taxonomy" id="2316733"/>
    <lineage>
        <taxon>Bacteria</taxon>
        <taxon>Pseudomonadati</taxon>
        <taxon>Myxococcota</taxon>
        <taxon>Myxococcia</taxon>
        <taxon>Myxococcales</taxon>
        <taxon>Cystobacterineae</taxon>
        <taxon>Myxococcaceae</taxon>
        <taxon>Corallococcus</taxon>
    </lineage>
</organism>
<dbReference type="Pfam" id="PF14464">
    <property type="entry name" value="Prok-JAB"/>
    <property type="match status" value="1"/>
</dbReference>
<accession>A0A3A8JBU5</accession>
<name>A0A3A8JBU5_9BACT</name>
<keyword evidence="3" id="KW-0378">Hydrolase</keyword>
<evidence type="ECO:0000256" key="3">
    <source>
        <dbReference type="ARBA" id="ARBA00022801"/>
    </source>
</evidence>
<keyword evidence="2" id="KW-0479">Metal-binding</keyword>
<keyword evidence="8" id="KW-1185">Reference proteome</keyword>
<dbReference type="Gene3D" id="3.40.140.10">
    <property type="entry name" value="Cytidine Deaminase, domain 2"/>
    <property type="match status" value="1"/>
</dbReference>
<dbReference type="Proteomes" id="UP000268094">
    <property type="component" value="Unassembled WGS sequence"/>
</dbReference>
<protein>
    <recommendedName>
        <fullName evidence="6">JAB domain-containing protein</fullName>
    </recommendedName>
</protein>
<dbReference type="GO" id="GO:0006508">
    <property type="term" value="P:proteolysis"/>
    <property type="evidence" value="ECO:0007669"/>
    <property type="project" value="UniProtKB-KW"/>
</dbReference>
<dbReference type="GO" id="GO:0008237">
    <property type="term" value="F:metallopeptidase activity"/>
    <property type="evidence" value="ECO:0007669"/>
    <property type="project" value="UniProtKB-KW"/>
</dbReference>
<evidence type="ECO:0000256" key="4">
    <source>
        <dbReference type="ARBA" id="ARBA00022833"/>
    </source>
</evidence>
<sequence length="165" mass="18794">MQWEVSPGAGSVFRAGDGVVKIDSAPLMRMLELQQLEPHQLEAGGILLGRRILNSPDVVIDEVTCPLPGDRRRPLSFYRGRARHQQVIDERWKNSGGTCLYLGEWHTHPEPIPSPSLVDLGDWNRRLREDRFEGSSLFFIIVGTHGICVWEGRRDSREIIILCQR</sequence>
<proteinExistence type="predicted"/>
<dbReference type="AlphaFoldDB" id="A0A3A8JBU5"/>
<evidence type="ECO:0000256" key="5">
    <source>
        <dbReference type="ARBA" id="ARBA00023049"/>
    </source>
</evidence>
<dbReference type="InterPro" id="IPR028090">
    <property type="entry name" value="JAB_dom_prok"/>
</dbReference>
<keyword evidence="4" id="KW-0862">Zinc</keyword>
<evidence type="ECO:0000313" key="8">
    <source>
        <dbReference type="Proteomes" id="UP000268094"/>
    </source>
</evidence>
<evidence type="ECO:0000313" key="7">
    <source>
        <dbReference type="EMBL" id="RKG89310.1"/>
    </source>
</evidence>
<keyword evidence="5" id="KW-0482">Metalloprotease</keyword>
<keyword evidence="1" id="KW-0645">Protease</keyword>
<evidence type="ECO:0000259" key="6">
    <source>
        <dbReference type="Pfam" id="PF14464"/>
    </source>
</evidence>
<dbReference type="EMBL" id="RAVZ01000069">
    <property type="protein sequence ID" value="RKG89310.1"/>
    <property type="molecule type" value="Genomic_DNA"/>
</dbReference>
<reference evidence="8" key="1">
    <citation type="submission" date="2018-09" db="EMBL/GenBank/DDBJ databases">
        <authorList>
            <person name="Livingstone P.G."/>
            <person name="Whitworth D.E."/>
        </authorList>
    </citation>
    <scope>NUCLEOTIDE SEQUENCE [LARGE SCALE GENOMIC DNA]</scope>
    <source>
        <strain evidence="8">CA054A</strain>
    </source>
</reference>
<evidence type="ECO:0000256" key="1">
    <source>
        <dbReference type="ARBA" id="ARBA00022670"/>
    </source>
</evidence>
<dbReference type="SUPFAM" id="SSF102712">
    <property type="entry name" value="JAB1/MPN domain"/>
    <property type="match status" value="1"/>
</dbReference>
<dbReference type="GO" id="GO:0046872">
    <property type="term" value="F:metal ion binding"/>
    <property type="evidence" value="ECO:0007669"/>
    <property type="project" value="UniProtKB-KW"/>
</dbReference>
<gene>
    <name evidence="7" type="ORF">D7V88_12860</name>
</gene>